<dbReference type="PIRSF" id="PIRSF021308">
    <property type="entry name" value="UCP021308"/>
    <property type="match status" value="1"/>
</dbReference>
<organism evidence="2 3">
    <name type="scientific">Alicyclobacillus cycloheptanicus</name>
    <dbReference type="NCBI Taxonomy" id="1457"/>
    <lineage>
        <taxon>Bacteria</taxon>
        <taxon>Bacillati</taxon>
        <taxon>Bacillota</taxon>
        <taxon>Bacilli</taxon>
        <taxon>Bacillales</taxon>
        <taxon>Alicyclobacillaceae</taxon>
        <taxon>Alicyclobacillus</taxon>
    </lineage>
</organism>
<dbReference type="Pfam" id="PF08818">
    <property type="entry name" value="DUF1801"/>
    <property type="match status" value="1"/>
</dbReference>
<dbReference type="EMBL" id="JAUSTP010000038">
    <property type="protein sequence ID" value="MDQ0191337.1"/>
    <property type="molecule type" value="Genomic_DNA"/>
</dbReference>
<evidence type="ECO:0000259" key="1">
    <source>
        <dbReference type="Pfam" id="PF08818"/>
    </source>
</evidence>
<dbReference type="RefSeq" id="WP_274455489.1">
    <property type="nucleotide sequence ID" value="NZ_CP067097.1"/>
</dbReference>
<proteinExistence type="predicted"/>
<reference evidence="2 3" key="1">
    <citation type="submission" date="2023-07" db="EMBL/GenBank/DDBJ databases">
        <title>Genomic Encyclopedia of Type Strains, Phase IV (KMG-IV): sequencing the most valuable type-strain genomes for metagenomic binning, comparative biology and taxonomic classification.</title>
        <authorList>
            <person name="Goeker M."/>
        </authorList>
    </citation>
    <scope>NUCLEOTIDE SEQUENCE [LARGE SCALE GENOMIC DNA]</scope>
    <source>
        <strain evidence="2 3">DSM 4006</strain>
    </source>
</reference>
<accession>A0ABT9XLZ4</accession>
<protein>
    <submittedName>
        <fullName evidence="2">Uncharacterized protein YdeI (YjbR/CyaY-like superfamily)</fullName>
    </submittedName>
</protein>
<comment type="caution">
    <text evidence="2">The sequence shown here is derived from an EMBL/GenBank/DDBJ whole genome shotgun (WGS) entry which is preliminary data.</text>
</comment>
<name>A0ABT9XLZ4_9BACL</name>
<sequence length="211" mass="24171">MSMQRMNPAVDTYLAQGCMRCPRGGTADCKVHDWQEELTKLRTILLDCGLTEELKWSQPCYTHQHRNIVIMSAFKNYCAISFVKGSLLKDTHGVLVKPGEHTQVGRQIRFTQLQDVVDMEPILKAYIEEAIEIEQSGVKPTVHKDRPESVPEEFHQKLQERPDLKAAFDALTPGRQRAYIFYFSAPKQSKTRAARIEKCMQKILDGKGLYD</sequence>
<keyword evidence="3" id="KW-1185">Reference proteome</keyword>
<evidence type="ECO:0000313" key="3">
    <source>
        <dbReference type="Proteomes" id="UP001232973"/>
    </source>
</evidence>
<dbReference type="InterPro" id="IPR016786">
    <property type="entry name" value="YdeI_bac"/>
</dbReference>
<feature type="domain" description="YdhG-like" evidence="1">
    <location>
        <begin position="34"/>
        <end position="131"/>
    </location>
</feature>
<dbReference type="SUPFAM" id="SSF159888">
    <property type="entry name" value="YdhG-like"/>
    <property type="match status" value="1"/>
</dbReference>
<dbReference type="Gene3D" id="3.90.1150.200">
    <property type="match status" value="1"/>
</dbReference>
<dbReference type="InterPro" id="IPR014922">
    <property type="entry name" value="YdhG-like"/>
</dbReference>
<dbReference type="Pfam" id="PF13376">
    <property type="entry name" value="OmdA"/>
    <property type="match status" value="1"/>
</dbReference>
<dbReference type="Proteomes" id="UP001232973">
    <property type="component" value="Unassembled WGS sequence"/>
</dbReference>
<gene>
    <name evidence="2" type="ORF">J2S03_003208</name>
</gene>
<evidence type="ECO:0000313" key="2">
    <source>
        <dbReference type="EMBL" id="MDQ0191337.1"/>
    </source>
</evidence>